<evidence type="ECO:0000313" key="3">
    <source>
        <dbReference type="Proteomes" id="UP000651050"/>
    </source>
</evidence>
<organism evidence="2 3">
    <name type="scientific">Caenimonas aquaedulcis</name>
    <dbReference type="NCBI Taxonomy" id="2793270"/>
    <lineage>
        <taxon>Bacteria</taxon>
        <taxon>Pseudomonadati</taxon>
        <taxon>Pseudomonadota</taxon>
        <taxon>Betaproteobacteria</taxon>
        <taxon>Burkholderiales</taxon>
        <taxon>Comamonadaceae</taxon>
        <taxon>Caenimonas</taxon>
    </lineage>
</organism>
<dbReference type="AlphaFoldDB" id="A0A931MH99"/>
<keyword evidence="3" id="KW-1185">Reference proteome</keyword>
<dbReference type="Proteomes" id="UP000651050">
    <property type="component" value="Unassembled WGS sequence"/>
</dbReference>
<dbReference type="Pfam" id="PF10685">
    <property type="entry name" value="KGG"/>
    <property type="match status" value="2"/>
</dbReference>
<accession>A0A931MH99</accession>
<dbReference type="EMBL" id="JADWYS010000001">
    <property type="protein sequence ID" value="MBG9388534.1"/>
    <property type="molecule type" value="Genomic_DNA"/>
</dbReference>
<gene>
    <name evidence="2" type="ORF">I5803_10935</name>
</gene>
<comment type="caution">
    <text evidence="2">The sequence shown here is derived from an EMBL/GenBank/DDBJ whole genome shotgun (WGS) entry which is preliminary data.</text>
</comment>
<reference evidence="2" key="1">
    <citation type="submission" date="2020-11" db="EMBL/GenBank/DDBJ databases">
        <title>Bacterial whole genome sequence for Caenimonas sp. DR4.4.</title>
        <authorList>
            <person name="Le V."/>
            <person name="Ko S.-R."/>
            <person name="Ahn C.-Y."/>
            <person name="Oh H.-M."/>
        </authorList>
    </citation>
    <scope>NUCLEOTIDE SEQUENCE</scope>
    <source>
        <strain evidence="2">DR4.4</strain>
    </source>
</reference>
<evidence type="ECO:0000256" key="1">
    <source>
        <dbReference type="SAM" id="MobiDB-lite"/>
    </source>
</evidence>
<evidence type="ECO:0000313" key="2">
    <source>
        <dbReference type="EMBL" id="MBG9388534.1"/>
    </source>
</evidence>
<dbReference type="RefSeq" id="WP_196986388.1">
    <property type="nucleotide sequence ID" value="NZ_JADWYS010000001.1"/>
</dbReference>
<proteinExistence type="predicted"/>
<sequence>MESNDQGNQSASPRQGKSNRGFASMDPQRQREIASEGGRAAHEKGTAHEFTSEEARAAGRKGGQARSEANRMRNQNRSNSGSSEK</sequence>
<name>A0A931MH99_9BURK</name>
<feature type="compositionally biased region" description="Polar residues" evidence="1">
    <location>
        <begin position="72"/>
        <end position="85"/>
    </location>
</feature>
<protein>
    <submittedName>
        <fullName evidence="2">Conidiation-specific protein 10</fullName>
    </submittedName>
</protein>
<feature type="region of interest" description="Disordered" evidence="1">
    <location>
        <begin position="1"/>
        <end position="85"/>
    </location>
</feature>
<feature type="compositionally biased region" description="Basic and acidic residues" evidence="1">
    <location>
        <begin position="28"/>
        <end position="57"/>
    </location>
</feature>
<feature type="compositionally biased region" description="Polar residues" evidence="1">
    <location>
        <begin position="1"/>
        <end position="18"/>
    </location>
</feature>
<dbReference type="InterPro" id="IPR019626">
    <property type="entry name" value="Stress-induced_KGG_rpt"/>
</dbReference>